<sequence>MRGGFSRCERECVQRVGCRIVGRPTVIIGLDHHFPATLIFDKSGEWQRIERLNTELCYLAFQAKIVGGLSHFHVSEIGVAYP</sequence>
<dbReference type="EMBL" id="CWQJ01000030">
    <property type="protein sequence ID" value="CSC73970.1"/>
    <property type="molecule type" value="Genomic_DNA"/>
</dbReference>
<dbReference type="Proteomes" id="UP000046067">
    <property type="component" value="Unassembled WGS sequence"/>
</dbReference>
<organism evidence="1 2">
    <name type="scientific">Vibrio cholerae</name>
    <dbReference type="NCBI Taxonomy" id="666"/>
    <lineage>
        <taxon>Bacteria</taxon>
        <taxon>Pseudomonadati</taxon>
        <taxon>Pseudomonadota</taxon>
        <taxon>Gammaproteobacteria</taxon>
        <taxon>Vibrionales</taxon>
        <taxon>Vibrionaceae</taxon>
        <taxon>Vibrio</taxon>
    </lineage>
</organism>
<evidence type="ECO:0000313" key="2">
    <source>
        <dbReference type="Proteomes" id="UP000046067"/>
    </source>
</evidence>
<protein>
    <submittedName>
        <fullName evidence="1">Uncharacterized protein</fullName>
    </submittedName>
</protein>
<evidence type="ECO:0000313" key="1">
    <source>
        <dbReference type="EMBL" id="CSC73970.1"/>
    </source>
</evidence>
<reference evidence="1 2" key="1">
    <citation type="submission" date="2015-07" db="EMBL/GenBank/DDBJ databases">
        <authorList>
            <consortium name="Pathogen Informatics"/>
        </authorList>
    </citation>
    <scope>NUCLEOTIDE SEQUENCE [LARGE SCALE GENOMIC DNA]</scope>
    <source>
        <strain evidence="1 2">A325</strain>
    </source>
</reference>
<dbReference type="AlphaFoldDB" id="A0A655ZKH4"/>
<proteinExistence type="predicted"/>
<accession>A0A655ZKH4</accession>
<gene>
    <name evidence="1" type="ORF">ERS013201_03423</name>
</gene>
<name>A0A655ZKH4_VIBCL</name>